<dbReference type="AlphaFoldDB" id="A0A2K1QFV7"/>
<dbReference type="Pfam" id="PF09429">
    <property type="entry name" value="Wbp11"/>
    <property type="match status" value="1"/>
</dbReference>
<gene>
    <name evidence="3" type="ORF">CAC42_6580</name>
</gene>
<dbReference type="Proteomes" id="UP000243797">
    <property type="component" value="Unassembled WGS sequence"/>
</dbReference>
<evidence type="ECO:0000313" key="4">
    <source>
        <dbReference type="Proteomes" id="UP000243797"/>
    </source>
</evidence>
<accession>A0A2K1QFV7</accession>
<feature type="domain" description="Wbp11/ELF5/Saf1 N-terminal" evidence="2">
    <location>
        <begin position="4"/>
        <end position="80"/>
    </location>
</feature>
<keyword evidence="4" id="KW-1185">Reference proteome</keyword>
<feature type="compositionally biased region" description="Basic and acidic residues" evidence="1">
    <location>
        <begin position="84"/>
        <end position="129"/>
    </location>
</feature>
<dbReference type="GO" id="GO:0006396">
    <property type="term" value="P:RNA processing"/>
    <property type="evidence" value="ECO:0007669"/>
    <property type="project" value="InterPro"/>
</dbReference>
<comment type="caution">
    <text evidence="3">The sequence shown here is derived from an EMBL/GenBank/DDBJ whole genome shotgun (WGS) entry which is preliminary data.</text>
</comment>
<feature type="compositionally biased region" description="Basic and acidic residues" evidence="1">
    <location>
        <begin position="31"/>
        <end position="78"/>
    </location>
</feature>
<dbReference type="InParanoid" id="A0A2K1QFV7"/>
<dbReference type="InterPro" id="IPR019007">
    <property type="entry name" value="Wbp11/ELF5/Saf1_N"/>
</dbReference>
<sequence>MAKEKSLNPVAAHAKAEKRAALKKSKATVAKQRDERLSKRNPSRLEKQIAELKDLEKQGGLRPKDQETLKGLERDLGLVKRARERAGVEERPPRDYPEGTRPRGQEQEERRRGLRGEKRRRDDRDRDEGSDTDPEVRTIPMPRDTPPPVPRRKDEERPRTNGVHRPPPQPPQITYSSAPVLKDLKKEATGAKFAPVQVRRNLERAKGKGALVEEEEAERLERAGYRVGGGGGTGRDRGDGKRDMGDENPGVRRGVQVEEVEDEDL</sequence>
<dbReference type="EMBL" id="NKHZ01000088">
    <property type="protein sequence ID" value="PNS14067.1"/>
    <property type="molecule type" value="Genomic_DNA"/>
</dbReference>
<evidence type="ECO:0000259" key="2">
    <source>
        <dbReference type="Pfam" id="PF09429"/>
    </source>
</evidence>
<feature type="region of interest" description="Disordered" evidence="1">
    <location>
        <begin position="1"/>
        <end position="178"/>
    </location>
</feature>
<feature type="region of interest" description="Disordered" evidence="1">
    <location>
        <begin position="217"/>
        <end position="265"/>
    </location>
</feature>
<dbReference type="STRING" id="2082308.A0A2K1QFV7"/>
<feature type="compositionally biased region" description="Basic and acidic residues" evidence="1">
    <location>
        <begin position="234"/>
        <end position="245"/>
    </location>
</feature>
<protein>
    <recommendedName>
        <fullName evidence="2">Wbp11/ELF5/Saf1 N-terminal domain-containing protein</fullName>
    </recommendedName>
</protein>
<proteinExistence type="predicted"/>
<reference evidence="3 4" key="1">
    <citation type="submission" date="2017-06" db="EMBL/GenBank/DDBJ databases">
        <title>Draft genome sequence of a variant of Elsinoe murrayae.</title>
        <authorList>
            <person name="Cheng Q."/>
        </authorList>
    </citation>
    <scope>NUCLEOTIDE SEQUENCE [LARGE SCALE GENOMIC DNA]</scope>
    <source>
        <strain evidence="3 4">CQ-2017a</strain>
    </source>
</reference>
<organism evidence="3 4">
    <name type="scientific">Sphaceloma murrayae</name>
    <dbReference type="NCBI Taxonomy" id="2082308"/>
    <lineage>
        <taxon>Eukaryota</taxon>
        <taxon>Fungi</taxon>
        <taxon>Dikarya</taxon>
        <taxon>Ascomycota</taxon>
        <taxon>Pezizomycotina</taxon>
        <taxon>Dothideomycetes</taxon>
        <taxon>Dothideomycetidae</taxon>
        <taxon>Myriangiales</taxon>
        <taxon>Elsinoaceae</taxon>
        <taxon>Sphaceloma</taxon>
    </lineage>
</organism>
<evidence type="ECO:0000313" key="3">
    <source>
        <dbReference type="EMBL" id="PNS14067.1"/>
    </source>
</evidence>
<name>A0A2K1QFV7_9PEZI</name>
<evidence type="ECO:0000256" key="1">
    <source>
        <dbReference type="SAM" id="MobiDB-lite"/>
    </source>
</evidence>
<dbReference type="OrthoDB" id="5597581at2759"/>